<keyword evidence="5 6" id="KW-0378">Hydrolase</keyword>
<dbReference type="PROSITE" id="PS00761">
    <property type="entry name" value="SPASE_I_3"/>
    <property type="match status" value="1"/>
</dbReference>
<keyword evidence="6" id="KW-0645">Protease</keyword>
<comment type="subcellular location">
    <subcellularLocation>
        <location evidence="6">Membrane</location>
        <topology evidence="6">Single-pass type II membrane protein</topology>
    </subcellularLocation>
</comment>
<evidence type="ECO:0000256" key="5">
    <source>
        <dbReference type="ARBA" id="ARBA00022801"/>
    </source>
</evidence>
<accession>A0ABP8LFW4</accession>
<evidence type="ECO:0000256" key="2">
    <source>
        <dbReference type="ARBA" id="ARBA00009370"/>
    </source>
</evidence>
<dbReference type="CDD" id="cd06530">
    <property type="entry name" value="S26_SPase_I"/>
    <property type="match status" value="2"/>
</dbReference>
<proteinExistence type="inferred from homology"/>
<dbReference type="Pfam" id="PF10502">
    <property type="entry name" value="Peptidase_S26"/>
    <property type="match status" value="2"/>
</dbReference>
<organism evidence="8 9">
    <name type="scientific">Pontibacter saemangeumensis</name>
    <dbReference type="NCBI Taxonomy" id="1084525"/>
    <lineage>
        <taxon>Bacteria</taxon>
        <taxon>Pseudomonadati</taxon>
        <taxon>Bacteroidota</taxon>
        <taxon>Cytophagia</taxon>
        <taxon>Cytophagales</taxon>
        <taxon>Hymenobacteraceae</taxon>
        <taxon>Pontibacter</taxon>
    </lineage>
</organism>
<dbReference type="PANTHER" id="PTHR43390:SF1">
    <property type="entry name" value="CHLOROPLAST PROCESSING PEPTIDASE"/>
    <property type="match status" value="1"/>
</dbReference>
<evidence type="ECO:0000256" key="6">
    <source>
        <dbReference type="RuleBase" id="RU362042"/>
    </source>
</evidence>
<dbReference type="InterPro" id="IPR000223">
    <property type="entry name" value="Pept_S26A_signal_pept_1"/>
</dbReference>
<comment type="catalytic activity">
    <reaction evidence="1 6">
        <text>Cleavage of hydrophobic, N-terminal signal or leader sequences from secreted and periplasmic proteins.</text>
        <dbReference type="EC" id="3.4.21.89"/>
    </reaction>
</comment>
<evidence type="ECO:0000313" key="9">
    <source>
        <dbReference type="Proteomes" id="UP001500552"/>
    </source>
</evidence>
<evidence type="ECO:0000256" key="4">
    <source>
        <dbReference type="ARBA" id="ARBA00019232"/>
    </source>
</evidence>
<keyword evidence="9" id="KW-1185">Reference proteome</keyword>
<dbReference type="Proteomes" id="UP001500552">
    <property type="component" value="Unassembled WGS sequence"/>
</dbReference>
<dbReference type="PANTHER" id="PTHR43390">
    <property type="entry name" value="SIGNAL PEPTIDASE I"/>
    <property type="match status" value="1"/>
</dbReference>
<feature type="domain" description="Peptidase S26" evidence="7">
    <location>
        <begin position="25"/>
        <end position="177"/>
    </location>
</feature>
<reference evidence="9" key="1">
    <citation type="journal article" date="2019" name="Int. J. Syst. Evol. Microbiol.">
        <title>The Global Catalogue of Microorganisms (GCM) 10K type strain sequencing project: providing services to taxonomists for standard genome sequencing and annotation.</title>
        <authorList>
            <consortium name="The Broad Institute Genomics Platform"/>
            <consortium name="The Broad Institute Genome Sequencing Center for Infectious Disease"/>
            <person name="Wu L."/>
            <person name="Ma J."/>
        </authorList>
    </citation>
    <scope>NUCLEOTIDE SEQUENCE [LARGE SCALE GENOMIC DNA]</scope>
    <source>
        <strain evidence="9">JCM 17926</strain>
    </source>
</reference>
<dbReference type="EMBL" id="BAABHC010000004">
    <property type="protein sequence ID" value="GAA4428086.1"/>
    <property type="molecule type" value="Genomic_DNA"/>
</dbReference>
<gene>
    <name evidence="8" type="ORF">GCM10023188_11950</name>
</gene>
<dbReference type="SUPFAM" id="SSF51306">
    <property type="entry name" value="LexA/Signal peptidase"/>
    <property type="match status" value="1"/>
</dbReference>
<dbReference type="PRINTS" id="PR00727">
    <property type="entry name" value="LEADERPTASE"/>
</dbReference>
<evidence type="ECO:0000256" key="1">
    <source>
        <dbReference type="ARBA" id="ARBA00000677"/>
    </source>
</evidence>
<evidence type="ECO:0000256" key="3">
    <source>
        <dbReference type="ARBA" id="ARBA00013208"/>
    </source>
</evidence>
<sequence>MQMNVKFWEKSPQTKAPKKKKSFAREWGDAILFAVVAASLIRWATFEAYTIPTPSMEKSLLVGDFLFVSKLHYGPRTPMTPLQVPLTHQTIWGTNIPSYSDAIQLTPHRLPGFSEVQHNDVVVFNYPPEEQHPADLRTNYIKRGIGMPGDSLEVRDMQVYINGKAADNPDGLQYKYLLVPNTQLSEKFFQDRNINLRDVIPYENGYVVDASPELASEIGKLDFIKEVILLKDLPGKADPEVFPHVPSVYEWNKDNYGPIYIPKEGATVAITPESLPFYEKVILEYEHNDNAEVRDGKLYIDGQEANQYTFKQDYYFMMGDNRHNSLDSRYWGYVPADHVVGKAVMIWMSTDPEGSFLDRIRWNRIFKTIE</sequence>
<name>A0ABP8LFW4_9BACT</name>
<feature type="domain" description="Peptidase S26" evidence="7">
    <location>
        <begin position="306"/>
        <end position="348"/>
    </location>
</feature>
<dbReference type="InterPro" id="IPR036286">
    <property type="entry name" value="LexA/Signal_pep-like_sf"/>
</dbReference>
<evidence type="ECO:0000313" key="8">
    <source>
        <dbReference type="EMBL" id="GAA4428086.1"/>
    </source>
</evidence>
<dbReference type="Gene3D" id="2.10.109.10">
    <property type="entry name" value="Umud Fragment, subunit A"/>
    <property type="match status" value="2"/>
</dbReference>
<comment type="caution">
    <text evidence="8">The sequence shown here is derived from an EMBL/GenBank/DDBJ whole genome shotgun (WGS) entry which is preliminary data.</text>
</comment>
<dbReference type="EC" id="3.4.21.89" evidence="3 6"/>
<protein>
    <recommendedName>
        <fullName evidence="4 6">Signal peptidase I</fullName>
        <ecNumber evidence="3 6">3.4.21.89</ecNumber>
    </recommendedName>
</protein>
<dbReference type="NCBIfam" id="TIGR02227">
    <property type="entry name" value="sigpep_I_bact"/>
    <property type="match status" value="2"/>
</dbReference>
<evidence type="ECO:0000259" key="7">
    <source>
        <dbReference type="Pfam" id="PF10502"/>
    </source>
</evidence>
<comment type="similarity">
    <text evidence="2 6">Belongs to the peptidase S26 family.</text>
</comment>
<dbReference type="InterPro" id="IPR019758">
    <property type="entry name" value="Pept_S26A_signal_pept_1_CS"/>
</dbReference>
<dbReference type="InterPro" id="IPR019533">
    <property type="entry name" value="Peptidase_S26"/>
</dbReference>